<dbReference type="RefSeq" id="WP_249480890.1">
    <property type="nucleotide sequence ID" value="NZ_CP097218.1"/>
</dbReference>
<reference evidence="2" key="1">
    <citation type="submission" date="2022-05" db="EMBL/GenBank/DDBJ databases">
        <title>Genomic analysis of Brachybacterium sp. CBA3104.</title>
        <authorList>
            <person name="Roh S.W."/>
            <person name="Kim Y.B."/>
            <person name="Kim Y."/>
        </authorList>
    </citation>
    <scope>NUCLEOTIDE SEQUENCE</scope>
    <source>
        <strain evidence="2">CBA3104</strain>
    </source>
</reference>
<evidence type="ECO:0000313" key="2">
    <source>
        <dbReference type="EMBL" id="UQN31476.1"/>
    </source>
</evidence>
<sequence length="276" mass="29157">MNNPLSMILDWLRVGYPDGVPPKDFYPLLALLTHNLSEEELEKIVGELKRDNPEGDVSQEDVRGAIGRVTSAPVTEDHAREVAERLADAGWPVDEESAEVARAIAADGALATSTEGSAGTTSDAEGGAPDTAQSSTDDEAEAPAPARAEGAREESAPHSPATSSASPARPGTPAGPGEPSSNTVQRIIDWLSAGYPAGVPATDRIPLLALLRRQLTDDEAQEIASHLVDEAGHRIVDPTDAGVAITRYTNDLPTEQEMRRVAEHLAVKGWPLGERS</sequence>
<organism evidence="2 3">
    <name type="scientific">Brachybacterium kimchii</name>
    <dbReference type="NCBI Taxonomy" id="2942909"/>
    <lineage>
        <taxon>Bacteria</taxon>
        <taxon>Bacillati</taxon>
        <taxon>Actinomycetota</taxon>
        <taxon>Actinomycetes</taxon>
        <taxon>Micrococcales</taxon>
        <taxon>Dermabacteraceae</taxon>
        <taxon>Brachybacterium</taxon>
    </lineage>
</organism>
<dbReference type="InterPro" id="IPR021784">
    <property type="entry name" value="DUF3349"/>
</dbReference>
<dbReference type="InterPro" id="IPR044918">
    <property type="entry name" value="DUF3349_helical"/>
</dbReference>
<feature type="region of interest" description="Disordered" evidence="1">
    <location>
        <begin position="48"/>
        <end position="78"/>
    </location>
</feature>
<feature type="compositionally biased region" description="Low complexity" evidence="1">
    <location>
        <begin position="157"/>
        <end position="179"/>
    </location>
</feature>
<dbReference type="EMBL" id="CP097218">
    <property type="protein sequence ID" value="UQN31476.1"/>
    <property type="molecule type" value="Genomic_DNA"/>
</dbReference>
<dbReference type="Gene3D" id="1.10.150.430">
    <property type="entry name" value="DUF3349, helical bundle"/>
    <property type="match status" value="1"/>
</dbReference>
<evidence type="ECO:0000256" key="1">
    <source>
        <dbReference type="SAM" id="MobiDB-lite"/>
    </source>
</evidence>
<protein>
    <submittedName>
        <fullName evidence="2">DUF3349 domain-containing protein</fullName>
    </submittedName>
</protein>
<feature type="compositionally biased region" description="Low complexity" evidence="1">
    <location>
        <begin position="111"/>
        <end position="122"/>
    </location>
</feature>
<name>A0ABY4NAB7_9MICO</name>
<dbReference type="Proteomes" id="UP001055868">
    <property type="component" value="Chromosome"/>
</dbReference>
<dbReference type="Pfam" id="PF11829">
    <property type="entry name" value="DUF3349"/>
    <property type="match status" value="2"/>
</dbReference>
<evidence type="ECO:0000313" key="3">
    <source>
        <dbReference type="Proteomes" id="UP001055868"/>
    </source>
</evidence>
<dbReference type="Gene3D" id="1.10.10.2390">
    <property type="match status" value="1"/>
</dbReference>
<dbReference type="Gene3D" id="6.10.140.2080">
    <property type="match status" value="1"/>
</dbReference>
<proteinExistence type="predicted"/>
<feature type="region of interest" description="Disordered" evidence="1">
    <location>
        <begin position="111"/>
        <end position="182"/>
    </location>
</feature>
<keyword evidence="3" id="KW-1185">Reference proteome</keyword>
<accession>A0ABY4NAB7</accession>
<gene>
    <name evidence="2" type="ORF">M4486_09450</name>
</gene>